<evidence type="ECO:0000313" key="2">
    <source>
        <dbReference type="EMBL" id="WAL61384.1"/>
    </source>
</evidence>
<dbReference type="KEGG" id="tsin:OXH18_05160"/>
<sequence>MKSRPLIPYQRGAKPPKNLSPIGTVKATISNPSVHPSLGQQN</sequence>
<reference evidence="2" key="1">
    <citation type="submission" date="2022-12" db="EMBL/GenBank/DDBJ databases">
        <title>Polyphasic identification of a Novel Hot-Spring Cyanobacterium Ocullathermofonsia sinensis gen nov. sp. nov. and Genomic Insights on its Adaptations to the Thermal Habitat.</title>
        <authorList>
            <person name="Daroch M."/>
            <person name="Tang J."/>
            <person name="Jiang Y."/>
        </authorList>
    </citation>
    <scope>NUCLEOTIDE SEQUENCE</scope>
    <source>
        <strain evidence="2">PKUAC-SCTA174</strain>
    </source>
</reference>
<dbReference type="RefSeq" id="WP_268611337.1">
    <property type="nucleotide sequence ID" value="NZ_CP113797.1"/>
</dbReference>
<accession>A0A9E9C8G3</accession>
<dbReference type="AlphaFoldDB" id="A0A9E9C8G3"/>
<name>A0A9E9C8G3_9CYAN</name>
<evidence type="ECO:0000313" key="3">
    <source>
        <dbReference type="Proteomes" id="UP001163152"/>
    </source>
</evidence>
<proteinExistence type="predicted"/>
<dbReference type="EMBL" id="CP113797">
    <property type="protein sequence ID" value="WAL61384.1"/>
    <property type="molecule type" value="Genomic_DNA"/>
</dbReference>
<feature type="region of interest" description="Disordered" evidence="1">
    <location>
        <begin position="1"/>
        <end position="42"/>
    </location>
</feature>
<protein>
    <submittedName>
        <fullName evidence="2">Uncharacterized protein</fullName>
    </submittedName>
</protein>
<evidence type="ECO:0000256" key="1">
    <source>
        <dbReference type="SAM" id="MobiDB-lite"/>
    </source>
</evidence>
<organism evidence="2 3">
    <name type="scientific">Thermocoleostomius sinensis A174</name>
    <dbReference type="NCBI Taxonomy" id="2016057"/>
    <lineage>
        <taxon>Bacteria</taxon>
        <taxon>Bacillati</taxon>
        <taxon>Cyanobacteriota</taxon>
        <taxon>Cyanophyceae</taxon>
        <taxon>Oculatellales</taxon>
        <taxon>Oculatellaceae</taxon>
        <taxon>Thermocoleostomius</taxon>
    </lineage>
</organism>
<dbReference type="Proteomes" id="UP001163152">
    <property type="component" value="Chromosome"/>
</dbReference>
<keyword evidence="3" id="KW-1185">Reference proteome</keyword>
<gene>
    <name evidence="2" type="ORF">OXH18_05160</name>
</gene>
<feature type="compositionally biased region" description="Polar residues" evidence="1">
    <location>
        <begin position="27"/>
        <end position="42"/>
    </location>
</feature>